<evidence type="ECO:0000313" key="12">
    <source>
        <dbReference type="EMBL" id="KPI95375.1"/>
    </source>
</evidence>
<sequence>MENLFLAPEHVLQGGYFQETLRKLQEPNTSIEPHNLMYPVFLLENEDGFQSVSSMPNVYRYGINKLIPALKELVEKGLKSILIFGVVETLDKDATGSNADSPQNPVVKALPKLRAALPQLLLAADVCLCPYTSHGHCGILTDKGAIDHADSVKRIAEVALAYAKAGAHIVAPSDMMDNRIKGIKDALVANRLQNQVSVLSYSCKFASSMYGPFRDTMKSSPMAGDRKCYQLPPGSAGLALRAAVSS</sequence>
<reference evidence="12 13" key="1">
    <citation type="journal article" date="2015" name="Nat. Commun.">
        <title>Outbred genome sequencing and CRISPR/Cas9 gene editing in butterflies.</title>
        <authorList>
            <person name="Li X."/>
            <person name="Fan D."/>
            <person name="Zhang W."/>
            <person name="Liu G."/>
            <person name="Zhang L."/>
            <person name="Zhao L."/>
            <person name="Fang X."/>
            <person name="Chen L."/>
            <person name="Dong Y."/>
            <person name="Chen Y."/>
            <person name="Ding Y."/>
            <person name="Zhao R."/>
            <person name="Feng M."/>
            <person name="Zhu Y."/>
            <person name="Feng Y."/>
            <person name="Jiang X."/>
            <person name="Zhu D."/>
            <person name="Xiang H."/>
            <person name="Feng X."/>
            <person name="Li S."/>
            <person name="Wang J."/>
            <person name="Zhang G."/>
            <person name="Kronforst M.R."/>
            <person name="Wang W."/>
        </authorList>
    </citation>
    <scope>NUCLEOTIDE SEQUENCE [LARGE SCALE GENOMIC DNA]</scope>
    <source>
        <strain evidence="12">Ya'a_city_454_Px</strain>
        <tissue evidence="12">Whole body</tissue>
    </source>
</reference>
<dbReference type="STRING" id="66420.A0A194PW64"/>
<dbReference type="EMBL" id="KQ459596">
    <property type="protein sequence ID" value="KPI95375.1"/>
    <property type="molecule type" value="Genomic_DNA"/>
</dbReference>
<dbReference type="AlphaFoldDB" id="A0A194PW64"/>
<evidence type="ECO:0000256" key="4">
    <source>
        <dbReference type="ARBA" id="ARBA00023133"/>
    </source>
</evidence>
<dbReference type="SMART" id="SM01004">
    <property type="entry name" value="ALAD"/>
    <property type="match status" value="1"/>
</dbReference>
<dbReference type="EC" id="4.2.1.24" evidence="3"/>
<keyword evidence="5" id="KW-0456">Lyase</keyword>
<evidence type="ECO:0000256" key="2">
    <source>
        <dbReference type="ARBA" id="ARBA00008055"/>
    </source>
</evidence>
<comment type="similarity">
    <text evidence="2 11">Belongs to the ALAD family.</text>
</comment>
<proteinExistence type="inferred from homology"/>
<evidence type="ECO:0000256" key="3">
    <source>
        <dbReference type="ARBA" id="ARBA00012053"/>
    </source>
</evidence>
<accession>A0A194PW64</accession>
<evidence type="ECO:0000256" key="6">
    <source>
        <dbReference type="ARBA" id="ARBA00023244"/>
    </source>
</evidence>
<keyword evidence="6" id="KW-0627">Porphyrin biosynthesis</keyword>
<evidence type="ECO:0000313" key="13">
    <source>
        <dbReference type="Proteomes" id="UP000053268"/>
    </source>
</evidence>
<evidence type="ECO:0000256" key="9">
    <source>
        <dbReference type="ARBA" id="ARBA00032837"/>
    </source>
</evidence>
<protein>
    <recommendedName>
        <fullName evidence="3">porphobilinogen synthase</fullName>
        <ecNumber evidence="3">4.2.1.24</ecNumber>
    </recommendedName>
    <alternativeName>
        <fullName evidence="9">Porphobilinogen synthase</fullName>
    </alternativeName>
</protein>
<evidence type="ECO:0000256" key="8">
    <source>
        <dbReference type="ARBA" id="ARBA00025861"/>
    </source>
</evidence>
<dbReference type="InterPro" id="IPR013785">
    <property type="entry name" value="Aldolase_TIM"/>
</dbReference>
<evidence type="ECO:0000256" key="5">
    <source>
        <dbReference type="ARBA" id="ARBA00023239"/>
    </source>
</evidence>
<keyword evidence="13" id="KW-1185">Reference proteome</keyword>
<dbReference type="Gene3D" id="3.20.20.70">
    <property type="entry name" value="Aldolase class I"/>
    <property type="match status" value="1"/>
</dbReference>
<dbReference type="GO" id="GO:0004655">
    <property type="term" value="F:porphobilinogen synthase activity"/>
    <property type="evidence" value="ECO:0007669"/>
    <property type="project" value="UniProtKB-EC"/>
</dbReference>
<dbReference type="PANTHER" id="PTHR11458:SF0">
    <property type="entry name" value="DELTA-AMINOLEVULINIC ACID DEHYDRATASE"/>
    <property type="match status" value="1"/>
</dbReference>
<dbReference type="SUPFAM" id="SSF51569">
    <property type="entry name" value="Aldolase"/>
    <property type="match status" value="1"/>
</dbReference>
<evidence type="ECO:0000256" key="7">
    <source>
        <dbReference type="ARBA" id="ARBA00025628"/>
    </source>
</evidence>
<dbReference type="PRINTS" id="PR00144">
    <property type="entry name" value="DALDHYDRTASE"/>
</dbReference>
<dbReference type="Proteomes" id="UP000053268">
    <property type="component" value="Unassembled WGS sequence"/>
</dbReference>
<evidence type="ECO:0000256" key="11">
    <source>
        <dbReference type="RuleBase" id="RU004161"/>
    </source>
</evidence>
<dbReference type="GO" id="GO:0008270">
    <property type="term" value="F:zinc ion binding"/>
    <property type="evidence" value="ECO:0007669"/>
    <property type="project" value="TreeGrafter"/>
</dbReference>
<dbReference type="UniPathway" id="UPA00251">
    <property type="reaction ID" value="UER00318"/>
</dbReference>
<dbReference type="InterPro" id="IPR001731">
    <property type="entry name" value="ALAD"/>
</dbReference>
<comment type="subunit">
    <text evidence="8">Homooctamer; active form. Homohexamer; low activity form.</text>
</comment>
<organism evidence="12 13">
    <name type="scientific">Papilio xuthus</name>
    <name type="common">Asian swallowtail butterfly</name>
    <dbReference type="NCBI Taxonomy" id="66420"/>
    <lineage>
        <taxon>Eukaryota</taxon>
        <taxon>Metazoa</taxon>
        <taxon>Ecdysozoa</taxon>
        <taxon>Arthropoda</taxon>
        <taxon>Hexapoda</taxon>
        <taxon>Insecta</taxon>
        <taxon>Pterygota</taxon>
        <taxon>Neoptera</taxon>
        <taxon>Endopterygota</taxon>
        <taxon>Lepidoptera</taxon>
        <taxon>Glossata</taxon>
        <taxon>Ditrysia</taxon>
        <taxon>Papilionoidea</taxon>
        <taxon>Papilionidae</taxon>
        <taxon>Papilioninae</taxon>
        <taxon>Papilio</taxon>
    </lineage>
</organism>
<comment type="function">
    <text evidence="7">Catalyzes an early step in the biosynthesis of tetrapyrroles. Binds two molecules of 5-aminolevulinate per subunit, each at a distinct site, and catalyzes their condensation to form porphobilinogen.</text>
</comment>
<evidence type="ECO:0000256" key="1">
    <source>
        <dbReference type="ARBA" id="ARBA00004694"/>
    </source>
</evidence>
<dbReference type="Pfam" id="PF00490">
    <property type="entry name" value="ALAD"/>
    <property type="match status" value="1"/>
</dbReference>
<evidence type="ECO:0000256" key="10">
    <source>
        <dbReference type="ARBA" id="ARBA00047651"/>
    </source>
</evidence>
<dbReference type="GO" id="GO:0006782">
    <property type="term" value="P:protoporphyrinogen IX biosynthetic process"/>
    <property type="evidence" value="ECO:0007669"/>
    <property type="project" value="UniProtKB-UniPathway"/>
</dbReference>
<dbReference type="PANTHER" id="PTHR11458">
    <property type="entry name" value="DELTA-AMINOLEVULINIC ACID DEHYDRATASE"/>
    <property type="match status" value="1"/>
</dbReference>
<name>A0A194PW64_PAPXU</name>
<comment type="catalytic activity">
    <reaction evidence="10">
        <text>2 5-aminolevulinate = porphobilinogen + 2 H2O + H(+)</text>
        <dbReference type="Rhea" id="RHEA:24064"/>
        <dbReference type="ChEBI" id="CHEBI:15377"/>
        <dbReference type="ChEBI" id="CHEBI:15378"/>
        <dbReference type="ChEBI" id="CHEBI:58126"/>
        <dbReference type="ChEBI" id="CHEBI:356416"/>
        <dbReference type="EC" id="4.2.1.24"/>
    </reaction>
</comment>
<comment type="pathway">
    <text evidence="1">Porphyrin-containing compound metabolism; protoporphyrin-IX biosynthesis; coproporphyrinogen-III from 5-aminolevulinate: step 1/4.</text>
</comment>
<gene>
    <name evidence="12" type="ORF">RR46_08834</name>
</gene>
<dbReference type="GO" id="GO:0005829">
    <property type="term" value="C:cytosol"/>
    <property type="evidence" value="ECO:0007669"/>
    <property type="project" value="TreeGrafter"/>
</dbReference>
<keyword evidence="4" id="KW-0350">Heme biosynthesis</keyword>